<organism evidence="5 6">
    <name type="scientific">Ceratopteris richardii</name>
    <name type="common">Triangle waterfern</name>
    <dbReference type="NCBI Taxonomy" id="49495"/>
    <lineage>
        <taxon>Eukaryota</taxon>
        <taxon>Viridiplantae</taxon>
        <taxon>Streptophyta</taxon>
        <taxon>Embryophyta</taxon>
        <taxon>Tracheophyta</taxon>
        <taxon>Polypodiopsida</taxon>
        <taxon>Polypodiidae</taxon>
        <taxon>Polypodiales</taxon>
        <taxon>Pteridineae</taxon>
        <taxon>Pteridaceae</taxon>
        <taxon>Parkerioideae</taxon>
        <taxon>Ceratopteris</taxon>
    </lineage>
</organism>
<evidence type="ECO:0000256" key="2">
    <source>
        <dbReference type="ARBA" id="ARBA00047678"/>
    </source>
</evidence>
<name>A0A8T2UFC6_CERRI</name>
<dbReference type="AlphaFoldDB" id="A0A8T2UFC6"/>
<comment type="catalytic activity">
    <reaction evidence="2">
        <text>a quinone + NADH + H(+) = a quinol + NAD(+)</text>
        <dbReference type="Rhea" id="RHEA:46160"/>
        <dbReference type="ChEBI" id="CHEBI:15378"/>
        <dbReference type="ChEBI" id="CHEBI:24646"/>
        <dbReference type="ChEBI" id="CHEBI:57540"/>
        <dbReference type="ChEBI" id="CHEBI:57945"/>
        <dbReference type="ChEBI" id="CHEBI:132124"/>
        <dbReference type="EC" id="1.6.5.2"/>
    </reaction>
</comment>
<dbReference type="GO" id="GO:0005829">
    <property type="term" value="C:cytosol"/>
    <property type="evidence" value="ECO:0007669"/>
    <property type="project" value="TreeGrafter"/>
</dbReference>
<dbReference type="EMBL" id="CM035412">
    <property type="protein sequence ID" value="KAH7433358.1"/>
    <property type="molecule type" value="Genomic_DNA"/>
</dbReference>
<accession>A0A8T2UFC6</accession>
<dbReference type="OMA" id="RAAMKIC"/>
<evidence type="ECO:0000313" key="6">
    <source>
        <dbReference type="Proteomes" id="UP000825935"/>
    </source>
</evidence>
<evidence type="ECO:0000256" key="3">
    <source>
        <dbReference type="ARBA" id="ARBA00048983"/>
    </source>
</evidence>
<dbReference type="InterPro" id="IPR029039">
    <property type="entry name" value="Flavoprotein-like_sf"/>
</dbReference>
<feature type="domain" description="NADPH-dependent FMN reductase-like" evidence="4">
    <location>
        <begin position="13"/>
        <end position="160"/>
    </location>
</feature>
<dbReference type="GO" id="GO:0003955">
    <property type="term" value="F:NAD(P)H dehydrogenase (quinone) activity"/>
    <property type="evidence" value="ECO:0007669"/>
    <property type="project" value="UniProtKB-EC"/>
</dbReference>
<dbReference type="Proteomes" id="UP000825935">
    <property type="component" value="Chromosome 7"/>
</dbReference>
<comment type="caution">
    <text evidence="5">The sequence shown here is derived from an EMBL/GenBank/DDBJ whole genome shotgun (WGS) entry which is preliminary data.</text>
</comment>
<sequence length="201" mass="22130">MCTVTVENKKPLKIVGLAGSMRAASSNKGLLRAVMHMAHNEKEFSEQLEVEILEIGDLPFVNPDLEQKGMVPDNVLQFRRKVNEADAVIFAAPEYNYSVSPVLKNAIDWASRPPNVWAGKAAAVVSAAGGSGGSRAQYHVRQIGVFLDLHFINKPEVFVKAHEGPVPKFDANGDLIDEDTRARLRQLLRSLHSFALRLCSQ</sequence>
<proteinExistence type="predicted"/>
<dbReference type="Pfam" id="PF03358">
    <property type="entry name" value="FMN_red"/>
    <property type="match status" value="1"/>
</dbReference>
<dbReference type="EC" id="1.6.5.2" evidence="1"/>
<evidence type="ECO:0000259" key="4">
    <source>
        <dbReference type="Pfam" id="PF03358"/>
    </source>
</evidence>
<dbReference type="PANTHER" id="PTHR30543">
    <property type="entry name" value="CHROMATE REDUCTASE"/>
    <property type="match status" value="1"/>
</dbReference>
<dbReference type="PANTHER" id="PTHR30543:SF21">
    <property type="entry name" value="NAD(P)H-DEPENDENT FMN REDUCTASE LOT6"/>
    <property type="match status" value="1"/>
</dbReference>
<evidence type="ECO:0000256" key="1">
    <source>
        <dbReference type="ARBA" id="ARBA00012648"/>
    </source>
</evidence>
<dbReference type="GO" id="GO:0010181">
    <property type="term" value="F:FMN binding"/>
    <property type="evidence" value="ECO:0007669"/>
    <property type="project" value="TreeGrafter"/>
</dbReference>
<dbReference type="Gene3D" id="3.40.50.360">
    <property type="match status" value="1"/>
</dbReference>
<dbReference type="InterPro" id="IPR050712">
    <property type="entry name" value="NAD(P)H-dep_reductase"/>
</dbReference>
<gene>
    <name evidence="5" type="ORF">KP509_07G065000</name>
</gene>
<comment type="catalytic activity">
    <reaction evidence="3">
        <text>a quinone + NADPH + H(+) = a quinol + NADP(+)</text>
        <dbReference type="Rhea" id="RHEA:46164"/>
        <dbReference type="ChEBI" id="CHEBI:15378"/>
        <dbReference type="ChEBI" id="CHEBI:24646"/>
        <dbReference type="ChEBI" id="CHEBI:57783"/>
        <dbReference type="ChEBI" id="CHEBI:58349"/>
        <dbReference type="ChEBI" id="CHEBI:132124"/>
        <dbReference type="EC" id="1.6.5.2"/>
    </reaction>
</comment>
<evidence type="ECO:0000313" key="5">
    <source>
        <dbReference type="EMBL" id="KAH7433358.1"/>
    </source>
</evidence>
<protein>
    <recommendedName>
        <fullName evidence="1">NAD(P)H dehydrogenase (quinone)</fullName>
        <ecNumber evidence="1">1.6.5.2</ecNumber>
    </recommendedName>
</protein>
<dbReference type="OrthoDB" id="68575at2759"/>
<dbReference type="InterPro" id="IPR005025">
    <property type="entry name" value="FMN_Rdtase-like_dom"/>
</dbReference>
<keyword evidence="6" id="KW-1185">Reference proteome</keyword>
<dbReference type="SUPFAM" id="SSF52218">
    <property type="entry name" value="Flavoproteins"/>
    <property type="match status" value="1"/>
</dbReference>
<reference evidence="5" key="1">
    <citation type="submission" date="2021-08" db="EMBL/GenBank/DDBJ databases">
        <title>WGS assembly of Ceratopteris richardii.</title>
        <authorList>
            <person name="Marchant D.B."/>
            <person name="Chen G."/>
            <person name="Jenkins J."/>
            <person name="Shu S."/>
            <person name="Leebens-Mack J."/>
            <person name="Grimwood J."/>
            <person name="Schmutz J."/>
            <person name="Soltis P."/>
            <person name="Soltis D."/>
            <person name="Chen Z.-H."/>
        </authorList>
    </citation>
    <scope>NUCLEOTIDE SEQUENCE</scope>
    <source>
        <strain evidence="5">Whitten #5841</strain>
        <tissue evidence="5">Leaf</tissue>
    </source>
</reference>